<evidence type="ECO:0000313" key="2">
    <source>
        <dbReference type="EMBL" id="SEA45597.1"/>
    </source>
</evidence>
<dbReference type="Pfam" id="PF14897">
    <property type="entry name" value="EpsG"/>
    <property type="match status" value="1"/>
</dbReference>
<keyword evidence="1" id="KW-1133">Transmembrane helix</keyword>
<name>A0A1H4BBT8_BIZPA</name>
<keyword evidence="1" id="KW-0812">Transmembrane</keyword>
<dbReference type="EMBL" id="FNQK01000014">
    <property type="protein sequence ID" value="SEA45597.1"/>
    <property type="molecule type" value="Genomic_DNA"/>
</dbReference>
<feature type="transmembrane region" description="Helical" evidence="1">
    <location>
        <begin position="168"/>
        <end position="191"/>
    </location>
</feature>
<evidence type="ECO:0000313" key="3">
    <source>
        <dbReference type="Proteomes" id="UP000198846"/>
    </source>
</evidence>
<evidence type="ECO:0000256" key="1">
    <source>
        <dbReference type="SAM" id="Phobius"/>
    </source>
</evidence>
<keyword evidence="1" id="KW-0472">Membrane</keyword>
<feature type="transmembrane region" description="Helical" evidence="1">
    <location>
        <begin position="331"/>
        <end position="348"/>
    </location>
</feature>
<dbReference type="STRING" id="283786.SAMN04487990_1146"/>
<sequence length="395" mass="47711">MIYLFILIVLIFACIKFDFSTNRHSSRVGNNWYKFVFVLLVCTAGLRYKVGGDTIIYMMRFDEIPFLDEIPNYDFLLSGLDPLWIIFSSIFKTINDDFFFFQFFHVLIINSVIFWFIRKYTVYKFTALLIYFLFFYIYFNMEILRESLAICIFLLAYPSLEKRNLLRYYLLAIIAFLFHSSAIILLIFPLLQRVKFNRTNLVIVLVAFVSILVVSIYMPSILNYVLFTDRLLSKFETYSNVTANLNATIVYSITYLIIPLLFIKLNWRINKLDHKFKELYMLYTLLVLLFLIINGFLRFLNYLAPFMIVYFADLLNSIYKSYRFKHMKREVVILLIVITFIPKTIYYFEDTSRIVNGTHRYNIWFPYSSIFTKEEYYYREIIFFERMDESYDRHN</sequence>
<dbReference type="AlphaFoldDB" id="A0A1H4BBT8"/>
<feature type="transmembrane region" description="Helical" evidence="1">
    <location>
        <begin position="129"/>
        <end position="156"/>
    </location>
</feature>
<gene>
    <name evidence="2" type="ORF">SAMN04487990_1146</name>
</gene>
<feature type="transmembrane region" description="Helical" evidence="1">
    <location>
        <begin position="99"/>
        <end position="117"/>
    </location>
</feature>
<proteinExistence type="predicted"/>
<dbReference type="Proteomes" id="UP000198846">
    <property type="component" value="Unassembled WGS sequence"/>
</dbReference>
<dbReference type="InterPro" id="IPR049458">
    <property type="entry name" value="EpsG-like"/>
</dbReference>
<accession>A0A1H4BBT8</accession>
<reference evidence="2 3" key="1">
    <citation type="submission" date="2016-10" db="EMBL/GenBank/DDBJ databases">
        <authorList>
            <person name="de Groot N.N."/>
        </authorList>
    </citation>
    <scope>NUCLEOTIDE SEQUENCE [LARGE SCALE GENOMIC DNA]</scope>
    <source>
        <strain evidence="2 3">DSM 23842</strain>
    </source>
</reference>
<feature type="transmembrane region" description="Helical" evidence="1">
    <location>
        <begin position="32"/>
        <end position="50"/>
    </location>
</feature>
<keyword evidence="3" id="KW-1185">Reference proteome</keyword>
<organism evidence="2 3">
    <name type="scientific">Bizionia paragorgiae</name>
    <dbReference type="NCBI Taxonomy" id="283786"/>
    <lineage>
        <taxon>Bacteria</taxon>
        <taxon>Pseudomonadati</taxon>
        <taxon>Bacteroidota</taxon>
        <taxon>Flavobacteriia</taxon>
        <taxon>Flavobacteriales</taxon>
        <taxon>Flavobacteriaceae</taxon>
        <taxon>Bizionia</taxon>
    </lineage>
</organism>
<feature type="transmembrane region" description="Helical" evidence="1">
    <location>
        <begin position="279"/>
        <end position="296"/>
    </location>
</feature>
<feature type="transmembrane region" description="Helical" evidence="1">
    <location>
        <begin position="203"/>
        <end position="227"/>
    </location>
</feature>
<protein>
    <submittedName>
        <fullName evidence="2">EpsG family protein</fullName>
    </submittedName>
</protein>
<feature type="transmembrane region" description="Helical" evidence="1">
    <location>
        <begin position="247"/>
        <end position="267"/>
    </location>
</feature>
<feature type="transmembrane region" description="Helical" evidence="1">
    <location>
        <begin position="302"/>
        <end position="319"/>
    </location>
</feature>